<dbReference type="CDD" id="cd19607">
    <property type="entry name" value="GTA_TIM-barrel-like"/>
    <property type="match status" value="1"/>
</dbReference>
<dbReference type="AlphaFoldDB" id="A0A2J7TJQ7"/>
<dbReference type="RefSeq" id="WP_102842585.1">
    <property type="nucleotide sequence ID" value="NZ_PDZR01000003.1"/>
</dbReference>
<proteinExistence type="predicted"/>
<comment type="caution">
    <text evidence="2">The sequence shown here is derived from an EMBL/GenBank/DDBJ whole genome shotgun (WGS) entry which is preliminary data.</text>
</comment>
<dbReference type="Proteomes" id="UP000236286">
    <property type="component" value="Unassembled WGS sequence"/>
</dbReference>
<dbReference type="Gene3D" id="3.20.20.80">
    <property type="entry name" value="Glycosidases"/>
    <property type="match status" value="1"/>
</dbReference>
<dbReference type="InterPro" id="IPR025195">
    <property type="entry name" value="GTA_TIM_dom"/>
</dbReference>
<evidence type="ECO:0000313" key="3">
    <source>
        <dbReference type="Proteomes" id="UP000236286"/>
    </source>
</evidence>
<dbReference type="Pfam" id="PF13547">
    <property type="entry name" value="GTA_TIM"/>
    <property type="match status" value="1"/>
</dbReference>
<organism evidence="2 3">
    <name type="scientific">Methylocella silvestris</name>
    <dbReference type="NCBI Taxonomy" id="199596"/>
    <lineage>
        <taxon>Bacteria</taxon>
        <taxon>Pseudomonadati</taxon>
        <taxon>Pseudomonadota</taxon>
        <taxon>Alphaproteobacteria</taxon>
        <taxon>Hyphomicrobiales</taxon>
        <taxon>Beijerinckiaceae</taxon>
        <taxon>Methylocella</taxon>
    </lineage>
</organism>
<feature type="domain" description="GTA TIM-barrel-like" evidence="1">
    <location>
        <begin position="220"/>
        <end position="634"/>
    </location>
</feature>
<sequence>MGYIPGVNLLPSTGEFTYDTIAHRGRRATERVLSDINIYAGQAAHRTDMELAIDHLIDQHPECTTVALVVAWFFNSTSAGSTNIYPSTTYIGGDFQYWNGAAYVADHWRCSGLTEASSGLIPLSKNGASYNYGGTPSDGSLVRCIQYLKSRGLRTVFYPFLLGDIPGSFPWRGLITYSGSDVSSAAASAVAAFLGSASAGQFSRDAVNSTVNYSGAATDWTYRRMILHYANLCVLAGGVDLFLLGSELRGIETLRGPAWSKMGIIGDYGLASDAPIGALDFGLASATIVDSADYGLASSAVTVSAGANPVWDYPFVTAMGKLADDVRGVFDAAGLTKDLAGLHNLVSYAADWSTWMGYQHADANGQTPHLDQLWSRANIDLVCFDNYLPLSDWAQGDGGLDARNWSAGAASAWPVEDPASIGFGLAGTPSIYRKDYLKANIEGGEKFNWFYYDSDNAAPGVYPDGSGHTVSLPSGDRLTQTRQRYYAGQEILANKQLRWWWSNPHHAVYDAGDGAGWVAHGPPTTWAARSKSTTFTEYGFATIDRSTNQPNVFYDVKSSGSATAYWSRWASIGDRDDIASYVPVTDPSIRAIGLEAIYEYWFVDGHNDEAAGVAMVEAAFCSVWNWDARPYPTFSSLSTDIWGDSSNWPTGFWLEGKLTTGVPMAYPLSWPADLRPARVLLNVNNSSRSGGQAISGAEMIVTSPAARWEGKIALPAMSAKQILAWRGFVAGMNGRYGTALIPAFESNRQNTTGVTAAAAALNATALTLTVGGRGAITAGMRFSIAGRLYEIQQSTPLGAGAYAVNILPWLRGAIAAGVACEFVNPVTTMRFTSDSEGKLDLEANVIAHPEIGLIEAF</sequence>
<name>A0A2J7TJQ7_METSI</name>
<dbReference type="OrthoDB" id="8445115at2"/>
<evidence type="ECO:0000259" key="1">
    <source>
        <dbReference type="Pfam" id="PF13547"/>
    </source>
</evidence>
<evidence type="ECO:0000313" key="2">
    <source>
        <dbReference type="EMBL" id="PNG26996.1"/>
    </source>
</evidence>
<gene>
    <name evidence="2" type="ORF">CR492_04650</name>
</gene>
<accession>A0A2J7TJQ7</accession>
<protein>
    <recommendedName>
        <fullName evidence="1">GTA TIM-barrel-like domain-containing protein</fullName>
    </recommendedName>
</protein>
<reference evidence="2 3" key="1">
    <citation type="submission" date="2017-10" db="EMBL/GenBank/DDBJ databases">
        <title>Genome announcement of Methylocella silvestris TVC from permafrost.</title>
        <authorList>
            <person name="Wang J."/>
            <person name="Geng K."/>
            <person name="Ul-Haque F."/>
            <person name="Crombie A.T."/>
            <person name="Street L.E."/>
            <person name="Wookey P.A."/>
            <person name="Murrell J.C."/>
            <person name="Pratscher J."/>
        </authorList>
    </citation>
    <scope>NUCLEOTIDE SEQUENCE [LARGE SCALE GENOMIC DNA]</scope>
    <source>
        <strain evidence="2 3">TVC</strain>
    </source>
</reference>
<dbReference type="EMBL" id="PDZR01000003">
    <property type="protein sequence ID" value="PNG26996.1"/>
    <property type="molecule type" value="Genomic_DNA"/>
</dbReference>